<organism evidence="1 2">
    <name type="scientific">Methylobacterium longum</name>
    <dbReference type="NCBI Taxonomy" id="767694"/>
    <lineage>
        <taxon>Bacteria</taxon>
        <taxon>Pseudomonadati</taxon>
        <taxon>Pseudomonadota</taxon>
        <taxon>Alphaproteobacteria</taxon>
        <taxon>Hyphomicrobiales</taxon>
        <taxon>Methylobacteriaceae</taxon>
        <taxon>Methylobacterium</taxon>
    </lineage>
</organism>
<dbReference type="Pfam" id="PF06240">
    <property type="entry name" value="COXG"/>
    <property type="match status" value="1"/>
</dbReference>
<gene>
    <name evidence="1" type="ORF">QWZ18_11615</name>
</gene>
<dbReference type="InterPro" id="IPR010419">
    <property type="entry name" value="CO_DH_gsu"/>
</dbReference>
<keyword evidence="2" id="KW-1185">Reference proteome</keyword>
<dbReference type="PANTHER" id="PTHR38588:SF1">
    <property type="entry name" value="BLL0334 PROTEIN"/>
    <property type="match status" value="1"/>
</dbReference>
<dbReference type="Gene3D" id="3.30.530.20">
    <property type="match status" value="1"/>
</dbReference>
<dbReference type="InterPro" id="IPR023393">
    <property type="entry name" value="START-like_dom_sf"/>
</dbReference>
<dbReference type="Proteomes" id="UP001244297">
    <property type="component" value="Unassembled WGS sequence"/>
</dbReference>
<comment type="caution">
    <text evidence="1">The sequence shown here is derived from an EMBL/GenBank/DDBJ whole genome shotgun (WGS) entry which is preliminary data.</text>
</comment>
<name>A0ABT8AN05_9HYPH</name>
<reference evidence="2" key="1">
    <citation type="journal article" date="2019" name="Int. J. Syst. Evol. Microbiol.">
        <title>The Global Catalogue of Microorganisms (GCM) 10K type strain sequencing project: providing services to taxonomists for standard genome sequencing and annotation.</title>
        <authorList>
            <consortium name="The Broad Institute Genomics Platform"/>
            <consortium name="The Broad Institute Genome Sequencing Center for Infectious Disease"/>
            <person name="Wu L."/>
            <person name="Ma J."/>
        </authorList>
    </citation>
    <scope>NUCLEOTIDE SEQUENCE [LARGE SCALE GENOMIC DNA]</scope>
    <source>
        <strain evidence="2">CECT 7806</strain>
    </source>
</reference>
<dbReference type="RefSeq" id="WP_238284639.1">
    <property type="nucleotide sequence ID" value="NZ_BPQS01000001.1"/>
</dbReference>
<dbReference type="EMBL" id="JAUFPT010000032">
    <property type="protein sequence ID" value="MDN3571267.1"/>
    <property type="molecule type" value="Genomic_DNA"/>
</dbReference>
<dbReference type="SUPFAM" id="SSF55961">
    <property type="entry name" value="Bet v1-like"/>
    <property type="match status" value="1"/>
</dbReference>
<proteinExistence type="predicted"/>
<dbReference type="PANTHER" id="PTHR38588">
    <property type="entry name" value="BLL0334 PROTEIN"/>
    <property type="match status" value="1"/>
</dbReference>
<accession>A0ABT8AN05</accession>
<dbReference type="CDD" id="cd05018">
    <property type="entry name" value="CoxG"/>
    <property type="match status" value="1"/>
</dbReference>
<evidence type="ECO:0000313" key="1">
    <source>
        <dbReference type="EMBL" id="MDN3571267.1"/>
    </source>
</evidence>
<sequence>MDIAGEYRIPAAREAVWAALNDPDVLARCIPGCKELAQVSPEEMKAKVALKIGPVSAAFMGTVRLEDVRPPEGYSLVGQGNGGMAGFAKGRAAVTLASEGDETVLAYTAKAEVGGKIATLGGRLMQATSRKLADEFFGKFAAEFGVTRDPAAPAPAEA</sequence>
<evidence type="ECO:0000313" key="2">
    <source>
        <dbReference type="Proteomes" id="UP001244297"/>
    </source>
</evidence>
<protein>
    <submittedName>
        <fullName evidence="1">Carbon monoxide dehydrogenase subunit G</fullName>
    </submittedName>
</protein>